<evidence type="ECO:0000313" key="4">
    <source>
        <dbReference type="Proteomes" id="UP000629870"/>
    </source>
</evidence>
<dbReference type="Proteomes" id="UP000313988">
    <property type="component" value="Unassembled WGS sequence"/>
</dbReference>
<reference evidence="2 3" key="1">
    <citation type="submission" date="2019-06" db="EMBL/GenBank/DDBJ databases">
        <title>Genome sequence of Deinococcus radiopugnans ATCC 19172.</title>
        <authorList>
            <person name="Maclea K.S."/>
            <person name="Maynard C.R."/>
        </authorList>
    </citation>
    <scope>NUCLEOTIDE SEQUENCE [LARGE SCALE GENOMIC DNA]</scope>
    <source>
        <strain evidence="2 3">ATCC 19172</strain>
    </source>
</reference>
<gene>
    <name evidence="2" type="ORF">FHR04_06275</name>
    <name evidence="1" type="ORF">HNQ04_002699</name>
</gene>
<organism evidence="2 3">
    <name type="scientific">Deinococcus radiopugnans ATCC 19172</name>
    <dbReference type="NCBI Taxonomy" id="585398"/>
    <lineage>
        <taxon>Bacteria</taxon>
        <taxon>Thermotogati</taxon>
        <taxon>Deinococcota</taxon>
        <taxon>Deinococci</taxon>
        <taxon>Deinococcales</taxon>
        <taxon>Deinococcaceae</taxon>
        <taxon>Deinococcus</taxon>
    </lineage>
</organism>
<proteinExistence type="predicted"/>
<name>A0A5C4YA84_9DEIO</name>
<accession>A0A5C4YA84</accession>
<evidence type="ECO:0000313" key="2">
    <source>
        <dbReference type="EMBL" id="TNM71966.1"/>
    </source>
</evidence>
<keyword evidence="4" id="KW-1185">Reference proteome</keyword>
<dbReference type="Proteomes" id="UP000629870">
    <property type="component" value="Unassembled WGS sequence"/>
</dbReference>
<dbReference type="AlphaFoldDB" id="A0A5C4YA84"/>
<dbReference type="RefSeq" id="WP_139401696.1">
    <property type="nucleotide sequence ID" value="NZ_JACHEW010000014.1"/>
</dbReference>
<protein>
    <submittedName>
        <fullName evidence="2">Uncharacterized protein</fullName>
    </submittedName>
</protein>
<evidence type="ECO:0000313" key="1">
    <source>
        <dbReference type="EMBL" id="MBB6017434.1"/>
    </source>
</evidence>
<dbReference type="EMBL" id="VDMO01000005">
    <property type="protein sequence ID" value="TNM71966.1"/>
    <property type="molecule type" value="Genomic_DNA"/>
</dbReference>
<dbReference type="EMBL" id="JACHEW010000014">
    <property type="protein sequence ID" value="MBB6017434.1"/>
    <property type="molecule type" value="Genomic_DNA"/>
</dbReference>
<evidence type="ECO:0000313" key="3">
    <source>
        <dbReference type="Proteomes" id="UP000313988"/>
    </source>
</evidence>
<comment type="caution">
    <text evidence="2">The sequence shown here is derived from an EMBL/GenBank/DDBJ whole genome shotgun (WGS) entry which is preliminary data.</text>
</comment>
<sequence>MTTNNDEPFPSGVESHLRGHLDDMILAGNRHAAVLGRFANGCPVPPAKQAWALGALVTLQEAAFQMACVTAERVEAMRADPVTAILPILQQALAPLMRNPRDLPWASRTVAAALVHWCCPPPSLLVTKEALEDAWHLAPEILPYVRHYISGRELMRSWPEVDQNRWEHTAVNWYYVQDEMEQEAFQSTADYLCIESIGETLHWIASEAARREQHENHCNVCARHAQ</sequence>
<reference evidence="1 4" key="2">
    <citation type="submission" date="2020-08" db="EMBL/GenBank/DDBJ databases">
        <title>Genomic Encyclopedia of Type Strains, Phase IV (KMG-IV): sequencing the most valuable type-strain genomes for metagenomic binning, comparative biology and taxonomic classification.</title>
        <authorList>
            <person name="Goeker M."/>
        </authorList>
    </citation>
    <scope>NUCLEOTIDE SEQUENCE [LARGE SCALE GENOMIC DNA]</scope>
    <source>
        <strain evidence="1 4">DSM 12027</strain>
    </source>
</reference>